<proteinExistence type="predicted"/>
<organism evidence="1 2">
    <name type="scientific">Anaerococcus tetradius</name>
    <dbReference type="NCBI Taxonomy" id="33036"/>
    <lineage>
        <taxon>Bacteria</taxon>
        <taxon>Bacillati</taxon>
        <taxon>Bacillota</taxon>
        <taxon>Tissierellia</taxon>
        <taxon>Tissierellales</taxon>
        <taxon>Peptoniphilaceae</taxon>
        <taxon>Anaerococcus</taxon>
    </lineage>
</organism>
<dbReference type="EMBL" id="LRPM01000049">
    <property type="protein sequence ID" value="KWZ77421.1"/>
    <property type="molecule type" value="Genomic_DNA"/>
</dbReference>
<dbReference type="RefSeq" id="WP_060929637.1">
    <property type="nucleotide sequence ID" value="NZ_KQ955281.1"/>
</dbReference>
<accession>A0A133KCW8</accession>
<dbReference type="PATRIC" id="fig|33036.3.peg.1402"/>
<evidence type="ECO:0000313" key="2">
    <source>
        <dbReference type="Proteomes" id="UP000070383"/>
    </source>
</evidence>
<sequence>MVEFRDLDGSYFRVKRNGKWQNISFSDLTESEMYAVIDSKGMMWLRNMCVFLGQTIRKIGDEFDLVREDKV</sequence>
<dbReference type="STRING" id="33036.HMPREF3200_01414"/>
<dbReference type="Proteomes" id="UP000070383">
    <property type="component" value="Unassembled WGS sequence"/>
</dbReference>
<reference evidence="2" key="1">
    <citation type="submission" date="2016-01" db="EMBL/GenBank/DDBJ databases">
        <authorList>
            <person name="Mitreva M."/>
            <person name="Pepin K.H."/>
            <person name="Mihindukulasuriya K.A."/>
            <person name="Fulton R."/>
            <person name="Fronick C."/>
            <person name="O'Laughlin M."/>
            <person name="Miner T."/>
            <person name="Herter B."/>
            <person name="Rosa B.A."/>
            <person name="Cordes M."/>
            <person name="Tomlinson C."/>
            <person name="Wollam A."/>
            <person name="Palsikar V.B."/>
            <person name="Mardis E.R."/>
            <person name="Wilson R.K."/>
        </authorList>
    </citation>
    <scope>NUCLEOTIDE SEQUENCE [LARGE SCALE GENOMIC DNA]</scope>
    <source>
        <strain evidence="2">MJR8151</strain>
    </source>
</reference>
<dbReference type="AlphaFoldDB" id="A0A133KCW8"/>
<name>A0A133KCW8_9FIRM</name>
<keyword evidence="2" id="KW-1185">Reference proteome</keyword>
<evidence type="ECO:0000313" key="1">
    <source>
        <dbReference type="EMBL" id="KWZ77421.1"/>
    </source>
</evidence>
<gene>
    <name evidence="1" type="ORF">HMPREF3200_01414</name>
</gene>
<protein>
    <submittedName>
        <fullName evidence="1">Uncharacterized protein</fullName>
    </submittedName>
</protein>
<comment type="caution">
    <text evidence="1">The sequence shown here is derived from an EMBL/GenBank/DDBJ whole genome shotgun (WGS) entry which is preliminary data.</text>
</comment>
<dbReference type="OrthoDB" id="1691196at2"/>